<reference evidence="2" key="1">
    <citation type="submission" date="2020-09" db="EMBL/GenBank/DDBJ databases">
        <title>Hoyosella lacisalsi sp. nov., a halotolerant actinobacterium isolated from soil of Lake Gudzhirganskoe.</title>
        <authorList>
            <person name="Yang Q."/>
            <person name="Guo P.Y."/>
            <person name="Liu S.W."/>
            <person name="Li F.N."/>
            <person name="Sun C.H."/>
        </authorList>
    </citation>
    <scope>NUCLEOTIDE SEQUENCE</scope>
    <source>
        <strain evidence="2">G463</strain>
    </source>
</reference>
<dbReference type="PANTHER" id="PTHR33973">
    <property type="entry name" value="OS07G0153300 PROTEIN"/>
    <property type="match status" value="1"/>
</dbReference>
<name>A0A927PM71_9ACTN</name>
<sequence length="273" mass="30945">MGIPRGRRPVGPARRRAPRSDLVTSTTVRTYPGALYPTEVRHVRRAPLRNEFTYRSYWWLVDLDRLPVLPWWLRPLARFEARDHLGDPARPIRANVDAFLATRGIDLRGGTILMLANARVLGVNFNPLSVFWCFGGDGELRCVIAEVRNTYGERHCYLLPAGAVVDPGGARVAKEFYVSPFNDVSGDYELRLPVPGERLGLAIVLHRSAQPPFVASVTGTRRPITRRTLLRAFASIPWAPLRVIVQIRWQGIRLWARRLPIQPRPVHARQEGT</sequence>
<dbReference type="PANTHER" id="PTHR33973:SF4">
    <property type="entry name" value="OS07G0153300 PROTEIN"/>
    <property type="match status" value="1"/>
</dbReference>
<evidence type="ECO:0000313" key="3">
    <source>
        <dbReference type="Proteomes" id="UP000642993"/>
    </source>
</evidence>
<dbReference type="AlphaFoldDB" id="A0A927PM71"/>
<dbReference type="EMBL" id="JACYWE010000009">
    <property type="protein sequence ID" value="MBD8507633.1"/>
    <property type="molecule type" value="Genomic_DNA"/>
</dbReference>
<comment type="caution">
    <text evidence="2">The sequence shown here is derived from an EMBL/GenBank/DDBJ whole genome shotgun (WGS) entry which is preliminary data.</text>
</comment>
<evidence type="ECO:0000256" key="1">
    <source>
        <dbReference type="SAM" id="MobiDB-lite"/>
    </source>
</evidence>
<accession>A0A927PM71</accession>
<feature type="region of interest" description="Disordered" evidence="1">
    <location>
        <begin position="1"/>
        <end position="21"/>
    </location>
</feature>
<proteinExistence type="predicted"/>
<evidence type="ECO:0000313" key="2">
    <source>
        <dbReference type="EMBL" id="MBD8507633.1"/>
    </source>
</evidence>
<organism evidence="2 3">
    <name type="scientific">Lolliginicoccus lacisalsi</name>
    <dbReference type="NCBI Taxonomy" id="2742202"/>
    <lineage>
        <taxon>Bacteria</taxon>
        <taxon>Bacillati</taxon>
        <taxon>Actinomycetota</taxon>
        <taxon>Actinomycetes</taxon>
        <taxon>Mycobacteriales</taxon>
        <taxon>Hoyosellaceae</taxon>
        <taxon>Lolliginicoccus</taxon>
    </lineage>
</organism>
<keyword evidence="3" id="KW-1185">Reference proteome</keyword>
<dbReference type="Pfam" id="PF07103">
    <property type="entry name" value="DUF1365"/>
    <property type="match status" value="1"/>
</dbReference>
<dbReference type="Proteomes" id="UP000642993">
    <property type="component" value="Unassembled WGS sequence"/>
</dbReference>
<protein>
    <submittedName>
        <fullName evidence="2">DUF1365 domain-containing protein</fullName>
    </submittedName>
</protein>
<gene>
    <name evidence="2" type="ORF">HT102_14190</name>
</gene>
<dbReference type="InterPro" id="IPR010775">
    <property type="entry name" value="DUF1365"/>
</dbReference>
<feature type="compositionally biased region" description="Basic residues" evidence="1">
    <location>
        <begin position="1"/>
        <end position="17"/>
    </location>
</feature>